<evidence type="ECO:0000256" key="3">
    <source>
        <dbReference type="ARBA" id="ARBA00022475"/>
    </source>
</evidence>
<feature type="transmembrane region" description="Helical" evidence="7">
    <location>
        <begin position="466"/>
        <end position="484"/>
    </location>
</feature>
<evidence type="ECO:0000256" key="5">
    <source>
        <dbReference type="ARBA" id="ARBA00022989"/>
    </source>
</evidence>
<evidence type="ECO:0000313" key="10">
    <source>
        <dbReference type="Proteomes" id="UP000665020"/>
    </source>
</evidence>
<evidence type="ECO:0000256" key="7">
    <source>
        <dbReference type="SAM" id="Phobius"/>
    </source>
</evidence>
<feature type="transmembrane region" description="Helical" evidence="7">
    <location>
        <begin position="130"/>
        <end position="155"/>
    </location>
</feature>
<evidence type="ECO:0000259" key="8">
    <source>
        <dbReference type="Pfam" id="PF02554"/>
    </source>
</evidence>
<feature type="transmembrane region" description="Helical" evidence="7">
    <location>
        <begin position="86"/>
        <end position="109"/>
    </location>
</feature>
<dbReference type="GO" id="GO:0009267">
    <property type="term" value="P:cellular response to starvation"/>
    <property type="evidence" value="ECO:0007669"/>
    <property type="project" value="InterPro"/>
</dbReference>
<organism evidence="9 10">
    <name type="scientific">Iocasia fonsfrigidae</name>
    <dbReference type="NCBI Taxonomy" id="2682810"/>
    <lineage>
        <taxon>Bacteria</taxon>
        <taxon>Bacillati</taxon>
        <taxon>Bacillota</taxon>
        <taxon>Clostridia</taxon>
        <taxon>Halanaerobiales</taxon>
        <taxon>Halanaerobiaceae</taxon>
        <taxon>Iocasia</taxon>
    </lineage>
</organism>
<protein>
    <submittedName>
        <fullName evidence="9">Carbon starvation protein A</fullName>
    </submittedName>
</protein>
<feature type="transmembrane region" description="Helical" evidence="7">
    <location>
        <begin position="491"/>
        <end position="509"/>
    </location>
</feature>
<evidence type="ECO:0000256" key="1">
    <source>
        <dbReference type="ARBA" id="ARBA00004651"/>
    </source>
</evidence>
<keyword evidence="10" id="KW-1185">Reference proteome</keyword>
<dbReference type="GO" id="GO:0005886">
    <property type="term" value="C:plasma membrane"/>
    <property type="evidence" value="ECO:0007669"/>
    <property type="project" value="UniProtKB-SubCell"/>
</dbReference>
<dbReference type="PANTHER" id="PTHR30252">
    <property type="entry name" value="INNER MEMBRANE PEPTIDE TRANSPORTER"/>
    <property type="match status" value="1"/>
</dbReference>
<feature type="transmembrane region" description="Helical" evidence="7">
    <location>
        <begin position="221"/>
        <end position="243"/>
    </location>
</feature>
<keyword evidence="3" id="KW-1003">Cell membrane</keyword>
<feature type="transmembrane region" description="Helical" evidence="7">
    <location>
        <begin position="187"/>
        <end position="209"/>
    </location>
</feature>
<feature type="transmembrane region" description="Helical" evidence="7">
    <location>
        <begin position="521"/>
        <end position="539"/>
    </location>
</feature>
<feature type="transmembrane region" description="Helical" evidence="7">
    <location>
        <begin position="387"/>
        <end position="408"/>
    </location>
</feature>
<feature type="transmembrane region" description="Helical" evidence="7">
    <location>
        <begin position="6"/>
        <end position="21"/>
    </location>
</feature>
<feature type="transmembrane region" description="Helical" evidence="7">
    <location>
        <begin position="161"/>
        <end position="180"/>
    </location>
</feature>
<feature type="transmembrane region" description="Helical" evidence="7">
    <location>
        <begin position="255"/>
        <end position="277"/>
    </location>
</feature>
<feature type="transmembrane region" description="Helical" evidence="7">
    <location>
        <begin position="62"/>
        <end position="80"/>
    </location>
</feature>
<comment type="subcellular location">
    <subcellularLocation>
        <location evidence="1">Cell membrane</location>
        <topology evidence="1">Multi-pass membrane protein</topology>
    </subcellularLocation>
</comment>
<evidence type="ECO:0000256" key="4">
    <source>
        <dbReference type="ARBA" id="ARBA00022692"/>
    </source>
</evidence>
<dbReference type="Proteomes" id="UP000665020">
    <property type="component" value="Chromosome"/>
</dbReference>
<keyword evidence="5 7" id="KW-1133">Transmembrane helix</keyword>
<comment type="similarity">
    <text evidence="2">Belongs to the peptide transporter carbon starvation (CstA) (TC 2.A.114) family.</text>
</comment>
<accession>A0A8A7KBY7</accession>
<feature type="transmembrane region" description="Helical" evidence="7">
    <location>
        <begin position="324"/>
        <end position="351"/>
    </location>
</feature>
<dbReference type="RefSeq" id="WP_230868558.1">
    <property type="nucleotide sequence ID" value="NZ_CP046640.1"/>
</dbReference>
<dbReference type="EMBL" id="CP046640">
    <property type="protein sequence ID" value="QTL96879.1"/>
    <property type="molecule type" value="Genomic_DNA"/>
</dbReference>
<dbReference type="Pfam" id="PF02554">
    <property type="entry name" value="CstA"/>
    <property type="match status" value="2"/>
</dbReference>
<evidence type="ECO:0000256" key="2">
    <source>
        <dbReference type="ARBA" id="ARBA00007755"/>
    </source>
</evidence>
<sequence>MGSILIALGTFVGFIIAYNFYGKYISTRIFEVNPANETPSHQYKDGVDYVPTSSPILFGHHFTSIAGAAPIVGPAIAVIWGWVPAILWVIFGSIFLGAVHDFSSLMISARNEGKSIGEISGNIVNNRVRTLFLLFIFFTLLILIAVFALIIAILFETYPQSVFPVWMEIPIAITLGFLVYKKGKNVLIPSLIALALMYVTIWIGIYLPFKMPAILGLSPRMVWVIILMIYAYIASVLPVWTLLQARDFINSHELMVGLILIIAGLFIARPEIVAPAFNHNAAGAPPIIPFLFITIACGAISGFHSTVSSGTTVKQLESEKDARFIGYGGMLAEGILATITILVCIAGFASLEAWTSHYASWSAANGLAAKVSAFVEGGSSFLTSLGLTHTIGTAILSVLVVSFAATTLDSATRIQRYVISELASDFKIKPLASKHGATLVAVIAAFLLASINGGAGGMILWPLFGAANQMLAALALLVVTVYLLKKQKPIYVTMLPFIFMVIIETWALLYNINQFYGQGNTLLTTIGAILFVLEVWMVVESCNVFNKTRKEELSSNISA</sequence>
<proteinExistence type="inferred from homology"/>
<dbReference type="InterPro" id="IPR051605">
    <property type="entry name" value="CstA"/>
</dbReference>
<dbReference type="InterPro" id="IPR003706">
    <property type="entry name" value="CstA_N"/>
</dbReference>
<evidence type="ECO:0000256" key="6">
    <source>
        <dbReference type="ARBA" id="ARBA00023136"/>
    </source>
</evidence>
<dbReference type="AlphaFoldDB" id="A0A8A7KBY7"/>
<keyword evidence="4 7" id="KW-0812">Transmembrane</keyword>
<feature type="transmembrane region" description="Helical" evidence="7">
    <location>
        <begin position="283"/>
        <end position="303"/>
    </location>
</feature>
<feature type="domain" description="CstA N-terminal" evidence="8">
    <location>
        <begin position="4"/>
        <end position="344"/>
    </location>
</feature>
<dbReference type="KEGG" id="ifn:GM661_02255"/>
<feature type="domain" description="CstA N-terminal" evidence="8">
    <location>
        <begin position="368"/>
        <end position="506"/>
    </location>
</feature>
<gene>
    <name evidence="9" type="ORF">GM661_02255</name>
</gene>
<dbReference type="PANTHER" id="PTHR30252:SF0">
    <property type="entry name" value="PEPTIDE TRANSPORTER CSTA"/>
    <property type="match status" value="1"/>
</dbReference>
<keyword evidence="6 7" id="KW-0472">Membrane</keyword>
<evidence type="ECO:0000313" key="9">
    <source>
        <dbReference type="EMBL" id="QTL96879.1"/>
    </source>
</evidence>
<name>A0A8A7KBY7_9FIRM</name>
<feature type="transmembrane region" description="Helical" evidence="7">
    <location>
        <begin position="437"/>
        <end position="460"/>
    </location>
</feature>
<reference evidence="9" key="1">
    <citation type="submission" date="2019-12" db="EMBL/GenBank/DDBJ databases">
        <authorList>
            <person name="zhang j."/>
            <person name="sun C.M."/>
        </authorList>
    </citation>
    <scope>NUCLEOTIDE SEQUENCE</scope>
    <source>
        <strain evidence="9">NS-1</strain>
    </source>
</reference>